<organism evidence="3 4">
    <name type="scientific">Planococcus rifietoensis</name>
    <dbReference type="NCBI Taxonomy" id="200991"/>
    <lineage>
        <taxon>Bacteria</taxon>
        <taxon>Bacillati</taxon>
        <taxon>Bacillota</taxon>
        <taxon>Bacilli</taxon>
        <taxon>Bacillales</taxon>
        <taxon>Caryophanaceae</taxon>
        <taxon>Planococcus</taxon>
    </lineage>
</organism>
<feature type="transmembrane region" description="Helical" evidence="2">
    <location>
        <begin position="17"/>
        <end position="38"/>
    </location>
</feature>
<feature type="region of interest" description="Disordered" evidence="1">
    <location>
        <begin position="196"/>
        <end position="249"/>
    </location>
</feature>
<dbReference type="AlphaFoldDB" id="A0A0U2YI36"/>
<feature type="compositionally biased region" description="Acidic residues" evidence="1">
    <location>
        <begin position="198"/>
        <end position="249"/>
    </location>
</feature>
<dbReference type="Proteomes" id="UP000067683">
    <property type="component" value="Chromosome"/>
</dbReference>
<evidence type="ECO:0000256" key="2">
    <source>
        <dbReference type="SAM" id="Phobius"/>
    </source>
</evidence>
<proteinExistence type="predicted"/>
<dbReference type="EMBL" id="CP013659">
    <property type="protein sequence ID" value="ALS74298.1"/>
    <property type="molecule type" value="Genomic_DNA"/>
</dbReference>
<sequence>MLVDINLLPQKERDRPAVLIAAVAILLLAIIIWAVFAMMSRAEANEQQALQVQAQGVMAEQAQIRSELEARQGMNEEQQLQATVEWAESYQFDTIPLLEELVSLLPARGFFQTFSYTGLDQAQLVVQFDSSRESAYYLAQLKASELLSSATLDNVATEILEEQTEGEESEENEAVTNAPRYLATYTLLFQDERIPVEGGEEAEGEVVEETAETETTAEEPAETTETEDTDVEVDVEVDADDAEAGGEAA</sequence>
<protein>
    <submittedName>
        <fullName evidence="3">Fimbrial assembly protein</fullName>
    </submittedName>
</protein>
<keyword evidence="2" id="KW-0472">Membrane</keyword>
<dbReference type="RefSeq" id="WP_058381005.1">
    <property type="nucleotide sequence ID" value="NZ_CP013659.2"/>
</dbReference>
<name>A0A0U2YI36_9BACL</name>
<dbReference type="OrthoDB" id="2971140at2"/>
<dbReference type="KEGG" id="prt:AUC31_03055"/>
<keyword evidence="2" id="KW-1133">Transmembrane helix</keyword>
<dbReference type="STRING" id="200991.AUC31_03055"/>
<reference evidence="3" key="1">
    <citation type="submission" date="2016-01" db="EMBL/GenBank/DDBJ databases">
        <title>Complete genome of Planococcus rifietoensis type strain M8.</title>
        <authorList>
            <person name="See-Too W.S."/>
        </authorList>
    </citation>
    <scope>NUCLEOTIDE SEQUENCE [LARGE SCALE GENOMIC DNA]</scope>
    <source>
        <strain evidence="3">M8</strain>
    </source>
</reference>
<keyword evidence="2" id="KW-0812">Transmembrane</keyword>
<gene>
    <name evidence="3" type="ORF">AUC31_03055</name>
</gene>
<evidence type="ECO:0000313" key="4">
    <source>
        <dbReference type="Proteomes" id="UP000067683"/>
    </source>
</evidence>
<keyword evidence="4" id="KW-1185">Reference proteome</keyword>
<evidence type="ECO:0000256" key="1">
    <source>
        <dbReference type="SAM" id="MobiDB-lite"/>
    </source>
</evidence>
<evidence type="ECO:0000313" key="3">
    <source>
        <dbReference type="EMBL" id="ALS74298.1"/>
    </source>
</evidence>
<accession>A0A0U2YI36</accession>